<sequence length="162" mass="16207">MKSLRNTIVVLGILLCGVTGANAEDSALVDLLTRQLGVSTVQAEGGAGAIFKAAKERLSPTEYTQVSDAIPEATSLLDAAPKPRTDNGIGGSMGGVTSALGGKGSSLGGTAKAVGSMGALSESFSSLGMTPDMAGKFIPVVLDYAKSKGGSTVMNLLKNALM</sequence>
<keyword evidence="3" id="KW-1185">Reference proteome</keyword>
<evidence type="ECO:0000313" key="3">
    <source>
        <dbReference type="Proteomes" id="UP000014977"/>
    </source>
</evidence>
<dbReference type="EMBL" id="ATHJ01000094">
    <property type="protein sequence ID" value="EPR38810.1"/>
    <property type="molecule type" value="Genomic_DNA"/>
</dbReference>
<keyword evidence="1" id="KW-0732">Signal</keyword>
<protein>
    <recommendedName>
        <fullName evidence="4">DUF2780 domain-containing protein</fullName>
    </recommendedName>
</protein>
<evidence type="ECO:0008006" key="4">
    <source>
        <dbReference type="Google" id="ProtNLM"/>
    </source>
</evidence>
<dbReference type="eggNOG" id="ENOG50331R8">
    <property type="taxonomic scope" value="Bacteria"/>
</dbReference>
<dbReference type="STRING" id="897.B2D07_04595"/>
<feature type="chain" id="PRO_5030177210" description="DUF2780 domain-containing protein" evidence="1">
    <location>
        <begin position="24"/>
        <end position="162"/>
    </location>
</feature>
<accession>S7TQ93</accession>
<evidence type="ECO:0000256" key="1">
    <source>
        <dbReference type="SAM" id="SignalP"/>
    </source>
</evidence>
<dbReference type="AlphaFoldDB" id="S7TQ93"/>
<comment type="caution">
    <text evidence="2">The sequence shown here is derived from an EMBL/GenBank/DDBJ whole genome shotgun (WGS) entry which is preliminary data.</text>
</comment>
<feature type="signal peptide" evidence="1">
    <location>
        <begin position="1"/>
        <end position="23"/>
    </location>
</feature>
<dbReference type="OrthoDB" id="8546843at2"/>
<gene>
    <name evidence="2" type="ORF">dsmv_0220</name>
</gene>
<reference evidence="2 3" key="1">
    <citation type="journal article" date="2013" name="Genome Announc.">
        <title>Draft genome sequences for three mercury-methylating, sulfate-reducing bacteria.</title>
        <authorList>
            <person name="Brown S.D."/>
            <person name="Hurt R.A.Jr."/>
            <person name="Gilmour C.C."/>
            <person name="Elias D.A."/>
        </authorList>
    </citation>
    <scope>NUCLEOTIDE SEQUENCE [LARGE SCALE GENOMIC DNA]</scope>
    <source>
        <strain evidence="2 3">DSM 2059</strain>
    </source>
</reference>
<name>S7TQ93_DESML</name>
<proteinExistence type="predicted"/>
<evidence type="ECO:0000313" key="2">
    <source>
        <dbReference type="EMBL" id="EPR38810.1"/>
    </source>
</evidence>
<dbReference type="RefSeq" id="WP_020876882.1">
    <property type="nucleotide sequence ID" value="NZ_ATHJ01000094.1"/>
</dbReference>
<dbReference type="Pfam" id="PF11075">
    <property type="entry name" value="DUF2780"/>
    <property type="match status" value="1"/>
</dbReference>
<dbReference type="InterPro" id="IPR021302">
    <property type="entry name" value="DUF2780_VcgC/VcgE"/>
</dbReference>
<dbReference type="Proteomes" id="UP000014977">
    <property type="component" value="Unassembled WGS sequence"/>
</dbReference>
<organism evidence="2 3">
    <name type="scientific">Desulfococcus multivorans DSM 2059</name>
    <dbReference type="NCBI Taxonomy" id="1121405"/>
    <lineage>
        <taxon>Bacteria</taxon>
        <taxon>Pseudomonadati</taxon>
        <taxon>Thermodesulfobacteriota</taxon>
        <taxon>Desulfobacteria</taxon>
        <taxon>Desulfobacterales</taxon>
        <taxon>Desulfococcaceae</taxon>
        <taxon>Desulfococcus</taxon>
    </lineage>
</organism>